<dbReference type="Proteomes" id="UP001295469">
    <property type="component" value="Chromosome A09"/>
</dbReference>
<protein>
    <submittedName>
        <fullName evidence="3">(rape) hypothetical protein</fullName>
    </submittedName>
    <submittedName>
        <fullName evidence="4">BnaA09g41040D protein</fullName>
    </submittedName>
</protein>
<reference evidence="4" key="2">
    <citation type="submission" date="2014-06" db="EMBL/GenBank/DDBJ databases">
        <authorList>
            <person name="Genoscope - CEA"/>
        </authorList>
    </citation>
    <scope>NUCLEOTIDE SEQUENCE</scope>
</reference>
<evidence type="ECO:0000313" key="5">
    <source>
        <dbReference type="Proteomes" id="UP000028999"/>
    </source>
</evidence>
<keyword evidence="2" id="KW-0472">Membrane</keyword>
<evidence type="ECO:0000256" key="1">
    <source>
        <dbReference type="SAM" id="MobiDB-lite"/>
    </source>
</evidence>
<accession>A0A078FHK7</accession>
<proteinExistence type="predicted"/>
<gene>
    <name evidence="4" type="primary">BnaA09g41040D</name>
    <name evidence="3" type="ORF">DARMORV10_A09P55750.1</name>
    <name evidence="4" type="ORF">GSBRNA2T00049625001</name>
</gene>
<reference evidence="3" key="3">
    <citation type="submission" date="2021-01" db="EMBL/GenBank/DDBJ databases">
        <authorList>
            <consortium name="Genoscope - CEA"/>
            <person name="William W."/>
        </authorList>
    </citation>
    <scope>NUCLEOTIDE SEQUENCE</scope>
</reference>
<evidence type="ECO:0000313" key="3">
    <source>
        <dbReference type="EMBL" id="CAF2049409.1"/>
    </source>
</evidence>
<keyword evidence="5" id="KW-1185">Reference proteome</keyword>
<keyword evidence="2" id="KW-0812">Transmembrane</keyword>
<feature type="compositionally biased region" description="Polar residues" evidence="1">
    <location>
        <begin position="105"/>
        <end position="115"/>
    </location>
</feature>
<keyword evidence="2" id="KW-1133">Transmembrane helix</keyword>
<dbReference type="Gramene" id="CDY11538">
    <property type="protein sequence ID" value="CDY11538"/>
    <property type="gene ID" value="GSBRNA2T00049625001"/>
</dbReference>
<feature type="region of interest" description="Disordered" evidence="1">
    <location>
        <begin position="86"/>
        <end position="128"/>
    </location>
</feature>
<dbReference type="AlphaFoldDB" id="A0A078FHK7"/>
<organism evidence="4 5">
    <name type="scientific">Brassica napus</name>
    <name type="common">Rape</name>
    <dbReference type="NCBI Taxonomy" id="3708"/>
    <lineage>
        <taxon>Eukaryota</taxon>
        <taxon>Viridiplantae</taxon>
        <taxon>Streptophyta</taxon>
        <taxon>Embryophyta</taxon>
        <taxon>Tracheophyta</taxon>
        <taxon>Spermatophyta</taxon>
        <taxon>Magnoliopsida</taxon>
        <taxon>eudicotyledons</taxon>
        <taxon>Gunneridae</taxon>
        <taxon>Pentapetalae</taxon>
        <taxon>rosids</taxon>
        <taxon>malvids</taxon>
        <taxon>Brassicales</taxon>
        <taxon>Brassicaceae</taxon>
        <taxon>Brassiceae</taxon>
        <taxon>Brassica</taxon>
    </lineage>
</organism>
<feature type="transmembrane region" description="Helical" evidence="2">
    <location>
        <begin position="55"/>
        <end position="80"/>
    </location>
</feature>
<sequence>MRRIIIYLISLLLNPYETIRSICSLEPAYQPYLKFGSPPFFLAMASVKMRKARDLALVVIAFGDFLRIVTIVVALAIVALKPERKHVGRDNQPGDDMLGAGAVKTNPTDRFNSASPEKIPDGDNAGML</sequence>
<reference evidence="4 5" key="1">
    <citation type="journal article" date="2014" name="Science">
        <title>Plant genetics. Early allopolyploid evolution in the post-Neolithic Brassica napus oilseed genome.</title>
        <authorList>
            <person name="Chalhoub B."/>
            <person name="Denoeud F."/>
            <person name="Liu S."/>
            <person name="Parkin I.A."/>
            <person name="Tang H."/>
            <person name="Wang X."/>
            <person name="Chiquet J."/>
            <person name="Belcram H."/>
            <person name="Tong C."/>
            <person name="Samans B."/>
            <person name="Correa M."/>
            <person name="Da Silva C."/>
            <person name="Just J."/>
            <person name="Falentin C."/>
            <person name="Koh C.S."/>
            <person name="Le Clainche I."/>
            <person name="Bernard M."/>
            <person name="Bento P."/>
            <person name="Noel B."/>
            <person name="Labadie K."/>
            <person name="Alberti A."/>
            <person name="Charles M."/>
            <person name="Arnaud D."/>
            <person name="Guo H."/>
            <person name="Daviaud C."/>
            <person name="Alamery S."/>
            <person name="Jabbari K."/>
            <person name="Zhao M."/>
            <person name="Edger P.P."/>
            <person name="Chelaifa H."/>
            <person name="Tack D."/>
            <person name="Lassalle G."/>
            <person name="Mestiri I."/>
            <person name="Schnel N."/>
            <person name="Le Paslier M.C."/>
            <person name="Fan G."/>
            <person name="Renault V."/>
            <person name="Bayer P.E."/>
            <person name="Golicz A.A."/>
            <person name="Manoli S."/>
            <person name="Lee T.H."/>
            <person name="Thi V.H."/>
            <person name="Chalabi S."/>
            <person name="Hu Q."/>
            <person name="Fan C."/>
            <person name="Tollenaere R."/>
            <person name="Lu Y."/>
            <person name="Battail C."/>
            <person name="Shen J."/>
            <person name="Sidebottom C.H."/>
            <person name="Wang X."/>
            <person name="Canaguier A."/>
            <person name="Chauveau A."/>
            <person name="Berard A."/>
            <person name="Deniot G."/>
            <person name="Guan M."/>
            <person name="Liu Z."/>
            <person name="Sun F."/>
            <person name="Lim Y.P."/>
            <person name="Lyons E."/>
            <person name="Town C.D."/>
            <person name="Bancroft I."/>
            <person name="Wang X."/>
            <person name="Meng J."/>
            <person name="Ma J."/>
            <person name="Pires J.C."/>
            <person name="King G.J."/>
            <person name="Brunel D."/>
            <person name="Delourme R."/>
            <person name="Renard M."/>
            <person name="Aury J.M."/>
            <person name="Adams K.L."/>
            <person name="Batley J."/>
            <person name="Snowdon R.J."/>
            <person name="Tost J."/>
            <person name="Edwards D."/>
            <person name="Zhou Y."/>
            <person name="Hua W."/>
            <person name="Sharpe A.G."/>
            <person name="Paterson A.H."/>
            <person name="Guan C."/>
            <person name="Wincker P."/>
        </authorList>
    </citation>
    <scope>NUCLEOTIDE SEQUENCE [LARGE SCALE GENOMIC DNA]</scope>
    <source>
        <strain evidence="5">cv. Darmor-bzh</strain>
    </source>
</reference>
<dbReference type="EMBL" id="HG994363">
    <property type="protein sequence ID" value="CAF2049409.1"/>
    <property type="molecule type" value="Genomic_DNA"/>
</dbReference>
<dbReference type="PaxDb" id="3708-A0A078FHK7"/>
<dbReference type="Proteomes" id="UP000028999">
    <property type="component" value="Unassembled WGS sequence"/>
</dbReference>
<evidence type="ECO:0000256" key="2">
    <source>
        <dbReference type="SAM" id="Phobius"/>
    </source>
</evidence>
<name>A0A078FHK7_BRANA</name>
<dbReference type="EMBL" id="LK032011">
    <property type="protein sequence ID" value="CDY11538.1"/>
    <property type="molecule type" value="Genomic_DNA"/>
</dbReference>
<evidence type="ECO:0000313" key="4">
    <source>
        <dbReference type="EMBL" id="CDY11538.1"/>
    </source>
</evidence>